<evidence type="ECO:0000313" key="1">
    <source>
        <dbReference type="EMBL" id="SER93246.1"/>
    </source>
</evidence>
<dbReference type="AlphaFoldDB" id="A0A1H9T7Y4"/>
<gene>
    <name evidence="1" type="ORF">SAMN04489841_0083</name>
</gene>
<dbReference type="Proteomes" id="UP000199114">
    <property type="component" value="Unassembled WGS sequence"/>
</dbReference>
<dbReference type="EMBL" id="FOFD01000010">
    <property type="protein sequence ID" value="SER93246.1"/>
    <property type="molecule type" value="Genomic_DNA"/>
</dbReference>
<organism evidence="1 2">
    <name type="scientific">Natrinema salaciae</name>
    <dbReference type="NCBI Taxonomy" id="1186196"/>
    <lineage>
        <taxon>Archaea</taxon>
        <taxon>Methanobacteriati</taxon>
        <taxon>Methanobacteriota</taxon>
        <taxon>Stenosarchaea group</taxon>
        <taxon>Halobacteria</taxon>
        <taxon>Halobacteriales</taxon>
        <taxon>Natrialbaceae</taxon>
        <taxon>Natrinema</taxon>
    </lineage>
</organism>
<protein>
    <submittedName>
        <fullName evidence="1">Uncharacterized protein</fullName>
    </submittedName>
</protein>
<keyword evidence="2" id="KW-1185">Reference proteome</keyword>
<dbReference type="RefSeq" id="WP_090623638.1">
    <property type="nucleotide sequence ID" value="NZ_FOFD01000010.1"/>
</dbReference>
<evidence type="ECO:0000313" key="2">
    <source>
        <dbReference type="Proteomes" id="UP000199114"/>
    </source>
</evidence>
<sequence length="100" mass="10170">MASPRFGSVSLRVLAVLVCLLFASVLAPIALGAGTSGDPDRTVASTDDVVIDGDLPTNGTTVAVVVRLEAASVPESAVEAVHENFAVSLPEPPTRSSRLA</sequence>
<proteinExistence type="predicted"/>
<dbReference type="STRING" id="1186196.SAMN04489841_0083"/>
<accession>A0A1H9T7Y4</accession>
<name>A0A1H9T7Y4_9EURY</name>
<reference evidence="2" key="1">
    <citation type="submission" date="2016-10" db="EMBL/GenBank/DDBJ databases">
        <authorList>
            <person name="Varghese N."/>
            <person name="Submissions S."/>
        </authorList>
    </citation>
    <scope>NUCLEOTIDE SEQUENCE [LARGE SCALE GENOMIC DNA]</scope>
    <source>
        <strain evidence="2">DSM 25055</strain>
    </source>
</reference>